<protein>
    <recommendedName>
        <fullName evidence="3">DUF481 domain-containing protein</fullName>
    </recommendedName>
</protein>
<accession>A0A1Z4BUE1</accession>
<dbReference type="AlphaFoldDB" id="A0A1Z4BUE1"/>
<name>A0A1Z4BUE1_9GAMM</name>
<reference evidence="1 2" key="1">
    <citation type="submission" date="2017-06" db="EMBL/GenBank/DDBJ databases">
        <title>Genome Sequencing of the methanotroph Methylovulum psychrotolerants str. HV10-M2 isolated from a high-altitude environment.</title>
        <authorList>
            <person name="Mateos-Rivera A."/>
        </authorList>
    </citation>
    <scope>NUCLEOTIDE SEQUENCE [LARGE SCALE GENOMIC DNA]</scope>
    <source>
        <strain evidence="1 2">HV10_M2</strain>
    </source>
</reference>
<dbReference type="Proteomes" id="UP000197019">
    <property type="component" value="Chromosome"/>
</dbReference>
<organism evidence="1 2">
    <name type="scientific">Methylovulum psychrotolerans</name>
    <dbReference type="NCBI Taxonomy" id="1704499"/>
    <lineage>
        <taxon>Bacteria</taxon>
        <taxon>Pseudomonadati</taxon>
        <taxon>Pseudomonadota</taxon>
        <taxon>Gammaproteobacteria</taxon>
        <taxon>Methylococcales</taxon>
        <taxon>Methylococcaceae</taxon>
        <taxon>Methylovulum</taxon>
    </lineage>
</organism>
<evidence type="ECO:0000313" key="1">
    <source>
        <dbReference type="EMBL" id="ASF44819.1"/>
    </source>
</evidence>
<gene>
    <name evidence="1" type="ORF">CEK71_01370</name>
</gene>
<dbReference type="KEGG" id="mpsy:CEK71_01370"/>
<dbReference type="InterPro" id="IPR010239">
    <property type="entry name" value="CHP02001"/>
</dbReference>
<proteinExistence type="predicted"/>
<dbReference type="NCBIfam" id="TIGR02001">
    <property type="entry name" value="gcw_chp"/>
    <property type="match status" value="1"/>
</dbReference>
<evidence type="ECO:0000313" key="2">
    <source>
        <dbReference type="Proteomes" id="UP000197019"/>
    </source>
</evidence>
<dbReference type="Pfam" id="PF09694">
    <property type="entry name" value="Gcw_chp"/>
    <property type="match status" value="1"/>
</dbReference>
<evidence type="ECO:0008006" key="3">
    <source>
        <dbReference type="Google" id="ProtNLM"/>
    </source>
</evidence>
<dbReference type="EMBL" id="CP022129">
    <property type="protein sequence ID" value="ASF44819.1"/>
    <property type="molecule type" value="Genomic_DNA"/>
</dbReference>
<dbReference type="OrthoDB" id="9793561at2"/>
<dbReference type="RefSeq" id="WP_088617702.1">
    <property type="nucleotide sequence ID" value="NZ_CP022129.1"/>
</dbReference>
<keyword evidence="2" id="KW-1185">Reference proteome</keyword>
<sequence length="248" mass="27880">MKLTATLGKPPQHLFLWYLGLSLYLPPVGAEWHGKVRLLSDYVYRGYSKSQGDPVGQGQFDYQNQSGWFAGLGVSPVALSSRYYKGTAEFEARPYTGWRLPVATDWQVAVAATGYIYDGTVFAQTADYAEYSAALHYQDSISAKISMAPNAYQRHATTVNYELDYHRDIADTVQVSAGLAYAQMGQLLGQDYFYWNAGLSWFVTSSLSLDLRYVDTQLGGNYWANYHYGWFQPSPMANQYLLSMSLGF</sequence>